<dbReference type="EMBL" id="JAGFNK010000004">
    <property type="protein sequence ID" value="KAI9512944.1"/>
    <property type="molecule type" value="Genomic_DNA"/>
</dbReference>
<keyword evidence="2" id="KW-1185">Reference proteome</keyword>
<organism evidence="1 2">
    <name type="scientific">Russula earlei</name>
    <dbReference type="NCBI Taxonomy" id="71964"/>
    <lineage>
        <taxon>Eukaryota</taxon>
        <taxon>Fungi</taxon>
        <taxon>Dikarya</taxon>
        <taxon>Basidiomycota</taxon>
        <taxon>Agaricomycotina</taxon>
        <taxon>Agaricomycetes</taxon>
        <taxon>Russulales</taxon>
        <taxon>Russulaceae</taxon>
        <taxon>Russula</taxon>
    </lineage>
</organism>
<accession>A0ACC0UMJ4</accession>
<proteinExistence type="predicted"/>
<name>A0ACC0UMJ4_9AGAM</name>
<evidence type="ECO:0000313" key="1">
    <source>
        <dbReference type="EMBL" id="KAI9512944.1"/>
    </source>
</evidence>
<gene>
    <name evidence="1" type="ORF">F5148DRAFT_559675</name>
</gene>
<dbReference type="Proteomes" id="UP001207468">
    <property type="component" value="Unassembled WGS sequence"/>
</dbReference>
<reference evidence="1" key="1">
    <citation type="submission" date="2021-03" db="EMBL/GenBank/DDBJ databases">
        <title>Evolutionary priming and transition to the ectomycorrhizal habit in an iconic lineage of mushroom-forming fungi: is preadaptation a requirement?</title>
        <authorList>
            <consortium name="DOE Joint Genome Institute"/>
            <person name="Looney B.P."/>
            <person name="Miyauchi S."/>
            <person name="Morin E."/>
            <person name="Drula E."/>
            <person name="Courty P.E."/>
            <person name="Chicoki N."/>
            <person name="Fauchery L."/>
            <person name="Kohler A."/>
            <person name="Kuo A."/>
            <person name="LaButti K."/>
            <person name="Pangilinan J."/>
            <person name="Lipzen A."/>
            <person name="Riley R."/>
            <person name="Andreopoulos W."/>
            <person name="He G."/>
            <person name="Johnson J."/>
            <person name="Barry K.W."/>
            <person name="Grigoriev I.V."/>
            <person name="Nagy L."/>
            <person name="Hibbett D."/>
            <person name="Henrissat B."/>
            <person name="Matheny P.B."/>
            <person name="Labbe J."/>
            <person name="Martin A.F."/>
        </authorList>
    </citation>
    <scope>NUCLEOTIDE SEQUENCE</scope>
    <source>
        <strain evidence="1">BPL698</strain>
    </source>
</reference>
<comment type="caution">
    <text evidence="1">The sequence shown here is derived from an EMBL/GenBank/DDBJ whole genome shotgun (WGS) entry which is preliminary data.</text>
</comment>
<evidence type="ECO:0000313" key="2">
    <source>
        <dbReference type="Proteomes" id="UP001207468"/>
    </source>
</evidence>
<protein>
    <submittedName>
        <fullName evidence="1">Uncharacterized protein</fullName>
    </submittedName>
</protein>
<sequence>MTCTTPARSLSLRLSSHSHPSFQLSSFLSPHPPFLAFPLSTSYPPLLPTPCQQTTTTAQFDRRRRHSPCRSTPSSLRSSSRSTAPPHTSTYGTTPSPSGCASRPPKTVPQASSSRPPHVCAHTRMTRSSSSQSPYPRARCPQRLAHRHCRAIRGLAAHSVSPPTSSPYRLALADSQ</sequence>